<evidence type="ECO:0000313" key="1">
    <source>
        <dbReference type="EMBL" id="MFD2261673.1"/>
    </source>
</evidence>
<accession>A0ABW5DKM1</accession>
<dbReference type="RefSeq" id="WP_379874589.1">
    <property type="nucleotide sequence ID" value="NZ_JBHUIP010000003.1"/>
</dbReference>
<protein>
    <submittedName>
        <fullName evidence="1">Uncharacterized protein</fullName>
    </submittedName>
</protein>
<sequence length="50" mass="5337">MLFAGGYTAIAVLLIFIGFQAIDMWTSDAGGTCLELGGKWLAEAQRCVVQ</sequence>
<evidence type="ECO:0000313" key="2">
    <source>
        <dbReference type="Proteomes" id="UP001597295"/>
    </source>
</evidence>
<keyword evidence="2" id="KW-1185">Reference proteome</keyword>
<name>A0ABW5DKM1_9PROT</name>
<reference evidence="2" key="1">
    <citation type="journal article" date="2019" name="Int. J. Syst. Evol. Microbiol.">
        <title>The Global Catalogue of Microorganisms (GCM) 10K type strain sequencing project: providing services to taxonomists for standard genome sequencing and annotation.</title>
        <authorList>
            <consortium name="The Broad Institute Genomics Platform"/>
            <consortium name="The Broad Institute Genome Sequencing Center for Infectious Disease"/>
            <person name="Wu L."/>
            <person name="Ma J."/>
        </authorList>
    </citation>
    <scope>NUCLEOTIDE SEQUENCE [LARGE SCALE GENOMIC DNA]</scope>
    <source>
        <strain evidence="2">CGMCC 1.19062</strain>
    </source>
</reference>
<dbReference type="EMBL" id="JBHUIP010000003">
    <property type="protein sequence ID" value="MFD2261673.1"/>
    <property type="molecule type" value="Genomic_DNA"/>
</dbReference>
<organism evidence="1 2">
    <name type="scientific">Lacibacterium aquatile</name>
    <dbReference type="NCBI Taxonomy" id="1168082"/>
    <lineage>
        <taxon>Bacteria</taxon>
        <taxon>Pseudomonadati</taxon>
        <taxon>Pseudomonadota</taxon>
        <taxon>Alphaproteobacteria</taxon>
        <taxon>Rhodospirillales</taxon>
        <taxon>Rhodospirillaceae</taxon>
    </lineage>
</organism>
<gene>
    <name evidence="1" type="ORF">ACFSM5_02160</name>
</gene>
<proteinExistence type="predicted"/>
<comment type="caution">
    <text evidence="1">The sequence shown here is derived from an EMBL/GenBank/DDBJ whole genome shotgun (WGS) entry which is preliminary data.</text>
</comment>
<dbReference type="Proteomes" id="UP001597295">
    <property type="component" value="Unassembled WGS sequence"/>
</dbReference>